<name>A0A6I6IJR4_9RHOB</name>
<dbReference type="InterPro" id="IPR010426">
    <property type="entry name" value="MTTB_MeTrfase"/>
</dbReference>
<gene>
    <name evidence="6" type="ORF">EI983_00585</name>
</gene>
<feature type="region of interest" description="Disordered" evidence="5">
    <location>
        <begin position="1"/>
        <end position="22"/>
    </location>
</feature>
<evidence type="ECO:0000256" key="3">
    <source>
        <dbReference type="ARBA" id="ARBA00022679"/>
    </source>
</evidence>
<evidence type="ECO:0000256" key="2">
    <source>
        <dbReference type="ARBA" id="ARBA00022603"/>
    </source>
</evidence>
<dbReference type="Gene3D" id="3.20.20.480">
    <property type="entry name" value="Trimethylamine methyltransferase-like"/>
    <property type="match status" value="1"/>
</dbReference>
<proteinExistence type="inferred from homology"/>
<evidence type="ECO:0000256" key="5">
    <source>
        <dbReference type="SAM" id="MobiDB-lite"/>
    </source>
</evidence>
<accession>A0A6I6IJR4</accession>
<keyword evidence="3 4" id="KW-0808">Transferase</keyword>
<dbReference type="EC" id="2.1.1.-" evidence="4"/>
<dbReference type="Pfam" id="PF06253">
    <property type="entry name" value="MTTB"/>
    <property type="match status" value="1"/>
</dbReference>
<dbReference type="Proteomes" id="UP000428330">
    <property type="component" value="Chromosome"/>
</dbReference>
<dbReference type="InterPro" id="IPR038601">
    <property type="entry name" value="MttB-like_sf"/>
</dbReference>
<dbReference type="GO" id="GO:0015948">
    <property type="term" value="P:methanogenesis"/>
    <property type="evidence" value="ECO:0007669"/>
    <property type="project" value="UniProtKB-UniRule"/>
</dbReference>
<dbReference type="GO" id="GO:0008168">
    <property type="term" value="F:methyltransferase activity"/>
    <property type="evidence" value="ECO:0007669"/>
    <property type="project" value="UniProtKB-KW"/>
</dbReference>
<comment type="similarity">
    <text evidence="1 4">Belongs to the trimethylamine methyltransferase family.</text>
</comment>
<keyword evidence="7" id="KW-1185">Reference proteome</keyword>
<dbReference type="OrthoDB" id="5713681at2"/>
<evidence type="ECO:0000313" key="6">
    <source>
        <dbReference type="EMBL" id="QGX96855.1"/>
    </source>
</evidence>
<dbReference type="EMBL" id="CP034348">
    <property type="protein sequence ID" value="QGX96855.1"/>
    <property type="molecule type" value="Genomic_DNA"/>
</dbReference>
<dbReference type="KEGG" id="rom:EI983_00585"/>
<evidence type="ECO:0000256" key="4">
    <source>
        <dbReference type="PIRNR" id="PIRNR037567"/>
    </source>
</evidence>
<keyword evidence="2 6" id="KW-0489">Methyltransferase</keyword>
<reference evidence="7" key="1">
    <citation type="submission" date="2018-12" db="EMBL/GenBank/DDBJ databases">
        <title>Complete genome sequence of Roseovarius sp. MME-070.</title>
        <authorList>
            <person name="Nam Y.-D."/>
            <person name="Kang J."/>
            <person name="Chung W.-H."/>
            <person name="Park Y.S."/>
        </authorList>
    </citation>
    <scope>NUCLEOTIDE SEQUENCE [LARGE SCALE GENOMIC DNA]</scope>
    <source>
        <strain evidence="7">MME-070</strain>
    </source>
</reference>
<dbReference type="AlphaFoldDB" id="A0A6I6IJR4"/>
<evidence type="ECO:0000313" key="7">
    <source>
        <dbReference type="Proteomes" id="UP000428330"/>
    </source>
</evidence>
<dbReference type="GO" id="GO:0032259">
    <property type="term" value="P:methylation"/>
    <property type="evidence" value="ECO:0007669"/>
    <property type="project" value="UniProtKB-KW"/>
</dbReference>
<evidence type="ECO:0000256" key="1">
    <source>
        <dbReference type="ARBA" id="ARBA00007137"/>
    </source>
</evidence>
<dbReference type="RefSeq" id="WP_157705295.1">
    <property type="nucleotide sequence ID" value="NZ_CP034348.1"/>
</dbReference>
<sequence>MTAMTTKPRTGGRRGRAAKRATPAVKTFDRAWRQWVRPYAPVEQFSADQIEAIHEASLTVLKEVGIHVMNDEARALYVSAGMTEAPGEIIRFDPDALMELIAKAPAEITLHGRGSDRQVTLGGKHVGICTTGGTPNFSDLQGGRRPGTLASLDDFCRVSQAFDVIHMIGPFVEAQDIPPSLRHFAMTKSVLTLTDKVPFVFFRGTEAVADAYEMIRIAQGLSHEEFAETPCSYSVANSNSPLMLDLLMCRGIIDAARAGQVMVLTPFTLSGAMAPVTIPGALVQQNAEALAGLSLSQIVRPGAPVVYGSFTSNVDMRSGAPAFGTPEYVKAAFASGQLARRYNLPLRSSGVTASNAPDAQAAYEMQMSLWGALMGGTNLLLHGAGWLEGGLTASAEKFIMDVEMLQMFAELFKPLEVNEDTLGLAAIRDVGHGGHFFGTQHTIERFETAFYSPLLSDWSNFENWTDRGSLDATQRANRIFHDTVAAHEPPPLPADRLEEMEAFVARRIAEGGADIDR</sequence>
<protein>
    <recommendedName>
        <fullName evidence="4">Methyltransferase</fullName>
        <ecNumber evidence="4">2.1.1.-</ecNumber>
    </recommendedName>
</protein>
<dbReference type="PIRSF" id="PIRSF037567">
    <property type="entry name" value="MTTB_MeTrfase"/>
    <property type="match status" value="1"/>
</dbReference>
<feature type="compositionally biased region" description="Basic residues" evidence="5">
    <location>
        <begin position="10"/>
        <end position="19"/>
    </location>
</feature>
<organism evidence="6 7">
    <name type="scientific">Roseovarius faecimaris</name>
    <dbReference type="NCBI Taxonomy" id="2494550"/>
    <lineage>
        <taxon>Bacteria</taxon>
        <taxon>Pseudomonadati</taxon>
        <taxon>Pseudomonadota</taxon>
        <taxon>Alphaproteobacteria</taxon>
        <taxon>Rhodobacterales</taxon>
        <taxon>Roseobacteraceae</taxon>
        <taxon>Roseovarius</taxon>
    </lineage>
</organism>